<dbReference type="GO" id="GO:0045951">
    <property type="term" value="P:positive regulation of mitotic recombination"/>
    <property type="evidence" value="ECO:0007669"/>
    <property type="project" value="TreeGrafter"/>
</dbReference>
<dbReference type="eggNOG" id="KOG1131">
    <property type="taxonomic scope" value="Eukaryota"/>
</dbReference>
<proteinExistence type="inferred from homology"/>
<dbReference type="NCBIfam" id="TIGR00604">
    <property type="entry name" value="rad3"/>
    <property type="match status" value="1"/>
</dbReference>
<dbReference type="CDD" id="cd18788">
    <property type="entry name" value="SF2_C_XPD"/>
    <property type="match status" value="1"/>
</dbReference>
<comment type="subcellular location">
    <subcellularLocation>
        <location evidence="2">Nucleus</location>
    </subcellularLocation>
</comment>
<dbReference type="SUPFAM" id="SSF52540">
    <property type="entry name" value="P-loop containing nucleoside triphosphate hydrolases"/>
    <property type="match status" value="2"/>
</dbReference>
<keyword evidence="10" id="KW-0067">ATP-binding</keyword>
<dbReference type="SMART" id="SM00491">
    <property type="entry name" value="HELICc2"/>
    <property type="match status" value="1"/>
</dbReference>
<gene>
    <name evidence="20" type="ORF">PCYB_074140</name>
</gene>
<dbReference type="VEuPathDB" id="PlasmoDB:PCYB_074140"/>
<evidence type="ECO:0000256" key="4">
    <source>
        <dbReference type="ARBA" id="ARBA00022485"/>
    </source>
</evidence>
<keyword evidence="15" id="KW-0413">Isomerase</keyword>
<accession>K6UJF8</accession>
<evidence type="ECO:0000256" key="8">
    <source>
        <dbReference type="ARBA" id="ARBA00022801"/>
    </source>
</evidence>
<dbReference type="FunFam" id="3.40.50.300:FF:000135">
    <property type="entry name" value="DNA repair helicase RAD3, putative"/>
    <property type="match status" value="1"/>
</dbReference>
<dbReference type="OMA" id="WQTMGIL"/>
<dbReference type="Pfam" id="PF13307">
    <property type="entry name" value="Helicase_C_2"/>
    <property type="match status" value="1"/>
</dbReference>
<keyword evidence="8" id="KW-0378">Hydrolase</keyword>
<evidence type="ECO:0000256" key="6">
    <source>
        <dbReference type="ARBA" id="ARBA00022741"/>
    </source>
</evidence>
<sequence length="738" mass="84959">MVVFQLDDLEVFFPYDYIYPEQYAYMRYLKKTLDSEGHCVLEMPTGTGKTVAIFSLITSYQYGKNDEGKFIFCTRTHEREKIDEECRKLTATFIREKKYINQKINKLGNAHSDRDRISEFIVKNKQHIDVEDYFDIYNTSNSLEEYNEIGLCGYFENYKKEFQFELIQPGVYTIEDLKILCKGYKNAQNVSVPICPYFCAKKIIEVAKVIVLNYQYVIDPKVSKSLFIGRDVNNRVNLQKNDIIVFDEAHNIDSVCLEALSLKLLGQSTEQPITSEKKDQTAVSSLFPEESKDYSLLTNSNNEGGEDPTELHYSPLLMEDIVKNVIIPGNIRKAEHFLNLMRVVVMYLKKYVNIYEITSEGPLSFLYKCERETKLDTSFFKFCFDRLKGILNALQIVNVEDYSALNIVCNFCTLLGSYFQGFIIICEPYPEATGIYDPVIQFACLDSSIAMKSVIKKYRSVILTSGTITPLELYPKLLNFKTVLTASFPMSFDRNCVCPLIVTKSSDLVPLSSQFSLRSDITVIKNYGMLLVEMCKTIPDGIVAYFPSYIYMEEVISSWYELGIITSILDHKLVFIETKDIVSTTIALHNFKRACDLGKGAVFLSICRGKIAEGIDFDKHYGKCVILFGIPYQYTLSRILKSRLDFLKETYNIQENEFLTFDAMRQASQCVGRIIRNKKDYGIMIFADIRYARNDKKSKLPPWIIKCMDMSNVNLTVSTAVNISRKFLLNMSQEYKET</sequence>
<dbReference type="FunFam" id="3.40.50.300:FF:000128">
    <property type="entry name" value="Putative DNA repair helicase RAD3"/>
    <property type="match status" value="1"/>
</dbReference>
<keyword evidence="9 20" id="KW-0347">Helicase</keyword>
<dbReference type="GO" id="GO:0006366">
    <property type="term" value="P:transcription by RNA polymerase II"/>
    <property type="evidence" value="ECO:0007669"/>
    <property type="project" value="TreeGrafter"/>
</dbReference>
<dbReference type="PANTHER" id="PTHR11472">
    <property type="entry name" value="DNA REPAIR DEAD HELICASE RAD3/XP-D SUBFAMILY MEMBER"/>
    <property type="match status" value="1"/>
</dbReference>
<dbReference type="KEGG" id="pcy:PCYB_074140"/>
<evidence type="ECO:0000256" key="16">
    <source>
        <dbReference type="ARBA" id="ARBA00023242"/>
    </source>
</evidence>
<dbReference type="PANTHER" id="PTHR11472:SF1">
    <property type="entry name" value="GENERAL TRANSCRIPTION AND DNA REPAIR FACTOR IIH HELICASE SUBUNIT XPD"/>
    <property type="match status" value="1"/>
</dbReference>
<dbReference type="GO" id="GO:0016818">
    <property type="term" value="F:hydrolase activity, acting on acid anhydrides, in phosphorus-containing anhydrides"/>
    <property type="evidence" value="ECO:0007669"/>
    <property type="project" value="InterPro"/>
</dbReference>
<organism evidence="20 21">
    <name type="scientific">Plasmodium cynomolgi (strain B)</name>
    <dbReference type="NCBI Taxonomy" id="1120755"/>
    <lineage>
        <taxon>Eukaryota</taxon>
        <taxon>Sar</taxon>
        <taxon>Alveolata</taxon>
        <taxon>Apicomplexa</taxon>
        <taxon>Aconoidasida</taxon>
        <taxon>Haemosporida</taxon>
        <taxon>Plasmodiidae</taxon>
        <taxon>Plasmodium</taxon>
        <taxon>Plasmodium (Plasmodium)</taxon>
    </lineage>
</organism>
<dbReference type="InterPro" id="IPR013020">
    <property type="entry name" value="Rad3/Chl1-like"/>
</dbReference>
<dbReference type="Pfam" id="PF06777">
    <property type="entry name" value="HBB"/>
    <property type="match status" value="1"/>
</dbReference>
<dbReference type="Proteomes" id="UP000006319">
    <property type="component" value="Chromosome 7"/>
</dbReference>
<evidence type="ECO:0000256" key="14">
    <source>
        <dbReference type="ARBA" id="ARBA00023204"/>
    </source>
</evidence>
<keyword evidence="21" id="KW-1185">Reference proteome</keyword>
<protein>
    <recommendedName>
        <fullName evidence="17">DNA 5'-3' helicase</fullName>
        <ecNumber evidence="17">5.6.2.3</ecNumber>
    </recommendedName>
</protein>
<dbReference type="GO" id="GO:0043139">
    <property type="term" value="F:5'-3' DNA helicase activity"/>
    <property type="evidence" value="ECO:0007669"/>
    <property type="project" value="UniProtKB-EC"/>
</dbReference>
<dbReference type="RefSeq" id="XP_004221860.1">
    <property type="nucleotide sequence ID" value="XM_004221812.1"/>
</dbReference>
<evidence type="ECO:0000256" key="10">
    <source>
        <dbReference type="ARBA" id="ARBA00022840"/>
    </source>
</evidence>
<dbReference type="InterPro" id="IPR045028">
    <property type="entry name" value="DinG/Rad3-like"/>
</dbReference>
<dbReference type="GO" id="GO:0051539">
    <property type="term" value="F:4 iron, 4 sulfur cluster binding"/>
    <property type="evidence" value="ECO:0007669"/>
    <property type="project" value="UniProtKB-KW"/>
</dbReference>
<evidence type="ECO:0000256" key="2">
    <source>
        <dbReference type="ARBA" id="ARBA00004123"/>
    </source>
</evidence>
<keyword evidence="7" id="KW-0227">DNA damage</keyword>
<evidence type="ECO:0000256" key="12">
    <source>
        <dbReference type="ARBA" id="ARBA00023014"/>
    </source>
</evidence>
<dbReference type="InterPro" id="IPR006555">
    <property type="entry name" value="ATP-dep_Helicase_C"/>
</dbReference>
<dbReference type="InterPro" id="IPR010643">
    <property type="entry name" value="HBB"/>
</dbReference>
<dbReference type="GeneID" id="14692261"/>
<dbReference type="Gene3D" id="1.10.275.40">
    <property type="match status" value="1"/>
</dbReference>
<evidence type="ECO:0000256" key="15">
    <source>
        <dbReference type="ARBA" id="ARBA00023235"/>
    </source>
</evidence>
<dbReference type="Pfam" id="PF06733">
    <property type="entry name" value="DEAD_2"/>
    <property type="match status" value="1"/>
</dbReference>
<dbReference type="OrthoDB" id="272481at2759"/>
<feature type="domain" description="Helicase ATP-binding" evidence="19">
    <location>
        <begin position="8"/>
        <end position="315"/>
    </location>
</feature>
<keyword evidence="6" id="KW-0547">Nucleotide-binding</keyword>
<dbReference type="SMART" id="SM00488">
    <property type="entry name" value="DEXDc2"/>
    <property type="match status" value="1"/>
</dbReference>
<comment type="catalytic activity">
    <reaction evidence="18">
        <text>ATP + H2O = ADP + phosphate + H(+)</text>
        <dbReference type="Rhea" id="RHEA:13065"/>
        <dbReference type="ChEBI" id="CHEBI:15377"/>
        <dbReference type="ChEBI" id="CHEBI:15378"/>
        <dbReference type="ChEBI" id="CHEBI:30616"/>
        <dbReference type="ChEBI" id="CHEBI:43474"/>
        <dbReference type="ChEBI" id="CHEBI:456216"/>
        <dbReference type="EC" id="5.6.2.3"/>
    </reaction>
</comment>
<keyword evidence="5" id="KW-0479">Metal-binding</keyword>
<evidence type="ECO:0000256" key="17">
    <source>
        <dbReference type="ARBA" id="ARBA00044969"/>
    </source>
</evidence>
<dbReference type="GO" id="GO:0005634">
    <property type="term" value="C:nucleus"/>
    <property type="evidence" value="ECO:0007669"/>
    <property type="project" value="UniProtKB-SubCell"/>
</dbReference>
<evidence type="ECO:0000313" key="21">
    <source>
        <dbReference type="Proteomes" id="UP000006319"/>
    </source>
</evidence>
<dbReference type="GO" id="GO:0005524">
    <property type="term" value="F:ATP binding"/>
    <property type="evidence" value="ECO:0007669"/>
    <property type="project" value="UniProtKB-KW"/>
</dbReference>
<dbReference type="EC" id="5.6.2.3" evidence="17"/>
<keyword evidence="16" id="KW-0539">Nucleus</keyword>
<dbReference type="InterPro" id="IPR014013">
    <property type="entry name" value="Helic_SF1/SF2_ATP-bd_DinG/Rad3"/>
</dbReference>
<evidence type="ECO:0000313" key="20">
    <source>
        <dbReference type="EMBL" id="GAB65913.1"/>
    </source>
</evidence>
<evidence type="ECO:0000256" key="1">
    <source>
        <dbReference type="ARBA" id="ARBA00001966"/>
    </source>
</evidence>
<keyword evidence="13" id="KW-0238">DNA-binding</keyword>
<evidence type="ECO:0000256" key="7">
    <source>
        <dbReference type="ARBA" id="ARBA00022763"/>
    </source>
</evidence>
<dbReference type="GO" id="GO:0003684">
    <property type="term" value="F:damaged DNA binding"/>
    <property type="evidence" value="ECO:0007669"/>
    <property type="project" value="TreeGrafter"/>
</dbReference>
<dbReference type="PhylomeDB" id="K6UJF8"/>
<keyword evidence="4" id="KW-0004">4Fe-4S</keyword>
<comment type="similarity">
    <text evidence="3">Belongs to the helicase family. RAD3/XPD subfamily.</text>
</comment>
<dbReference type="GO" id="GO:0006289">
    <property type="term" value="P:nucleotide-excision repair"/>
    <property type="evidence" value="ECO:0007669"/>
    <property type="project" value="InterPro"/>
</dbReference>
<reference evidence="20 21" key="1">
    <citation type="journal article" date="2012" name="Nat. Genet.">
        <title>Plasmodium cynomolgi genome sequences provide insight into Plasmodium vivax and the monkey malaria clade.</title>
        <authorList>
            <person name="Tachibana S."/>
            <person name="Sullivan S.A."/>
            <person name="Kawai S."/>
            <person name="Nakamura S."/>
            <person name="Kim H.R."/>
            <person name="Goto N."/>
            <person name="Arisue N."/>
            <person name="Palacpac N.M.Q."/>
            <person name="Honma H."/>
            <person name="Yagi M."/>
            <person name="Tougan T."/>
            <person name="Katakai Y."/>
            <person name="Kaneko O."/>
            <person name="Mita T."/>
            <person name="Kita K."/>
            <person name="Yasutomi Y."/>
            <person name="Sutton P.L."/>
            <person name="Shakhbatyan R."/>
            <person name="Horii T."/>
            <person name="Yasunaga T."/>
            <person name="Barnwell J.W."/>
            <person name="Escalante A.A."/>
            <person name="Carlton J.M."/>
            <person name="Tanabe K."/>
        </authorList>
    </citation>
    <scope>NUCLEOTIDE SEQUENCE [LARGE SCALE GENOMIC DNA]</scope>
    <source>
        <strain evidence="20 21">B</strain>
    </source>
</reference>
<dbReference type="InterPro" id="IPR042493">
    <property type="entry name" value="XPD_DNA_FeS"/>
</dbReference>
<dbReference type="Gene3D" id="3.40.50.300">
    <property type="entry name" value="P-loop containing nucleotide triphosphate hydrolases"/>
    <property type="match status" value="2"/>
</dbReference>
<dbReference type="Gene3D" id="1.10.30.20">
    <property type="entry name" value="Bacterial XPD DNA helicase, FeS cluster domain"/>
    <property type="match status" value="1"/>
</dbReference>
<evidence type="ECO:0000259" key="19">
    <source>
        <dbReference type="PROSITE" id="PS51193"/>
    </source>
</evidence>
<comment type="cofactor">
    <cofactor evidence="1">
        <name>[4Fe-4S] cluster</name>
        <dbReference type="ChEBI" id="CHEBI:49883"/>
    </cofactor>
</comment>
<keyword evidence="14" id="KW-0234">DNA repair</keyword>
<feature type="non-terminal residue" evidence="20">
    <location>
        <position position="738"/>
    </location>
</feature>
<keyword evidence="11" id="KW-0408">Iron</keyword>
<evidence type="ECO:0000256" key="5">
    <source>
        <dbReference type="ARBA" id="ARBA00022723"/>
    </source>
</evidence>
<dbReference type="InterPro" id="IPR006554">
    <property type="entry name" value="Helicase-like_DEXD_c2"/>
</dbReference>
<dbReference type="GO" id="GO:0046872">
    <property type="term" value="F:metal ion binding"/>
    <property type="evidence" value="ECO:0007669"/>
    <property type="project" value="UniProtKB-KW"/>
</dbReference>
<evidence type="ECO:0000256" key="13">
    <source>
        <dbReference type="ARBA" id="ARBA00023125"/>
    </source>
</evidence>
<dbReference type="InterPro" id="IPR010614">
    <property type="entry name" value="RAD3-like_helicase_DEAD"/>
</dbReference>
<dbReference type="InterPro" id="IPR027417">
    <property type="entry name" value="P-loop_NTPase"/>
</dbReference>
<evidence type="ECO:0000256" key="18">
    <source>
        <dbReference type="ARBA" id="ARBA00048954"/>
    </source>
</evidence>
<dbReference type="PROSITE" id="PS51193">
    <property type="entry name" value="HELICASE_ATP_BIND_2"/>
    <property type="match status" value="1"/>
</dbReference>
<dbReference type="PRINTS" id="PR00852">
    <property type="entry name" value="XRODRMPGMNTD"/>
</dbReference>
<keyword evidence="12" id="KW-0411">Iron-sulfur</keyword>
<evidence type="ECO:0000256" key="9">
    <source>
        <dbReference type="ARBA" id="ARBA00022806"/>
    </source>
</evidence>
<name>K6UJF8_PLACD</name>
<dbReference type="EMBL" id="DF157099">
    <property type="protein sequence ID" value="GAB65913.1"/>
    <property type="molecule type" value="Genomic_DNA"/>
</dbReference>
<evidence type="ECO:0000256" key="3">
    <source>
        <dbReference type="ARBA" id="ARBA00009146"/>
    </source>
</evidence>
<evidence type="ECO:0000256" key="11">
    <source>
        <dbReference type="ARBA" id="ARBA00023004"/>
    </source>
</evidence>
<dbReference type="AlphaFoldDB" id="K6UJF8"/>
<dbReference type="InterPro" id="IPR001945">
    <property type="entry name" value="RAD3/XPD"/>
</dbReference>